<dbReference type="Pfam" id="PF11412">
    <property type="entry name" value="DsbD_N"/>
    <property type="match status" value="1"/>
</dbReference>
<dbReference type="Proteomes" id="UP000278756">
    <property type="component" value="Chromosome 2"/>
</dbReference>
<feature type="transmembrane region" description="Helical" evidence="7">
    <location>
        <begin position="287"/>
        <end position="314"/>
    </location>
</feature>
<evidence type="ECO:0000256" key="3">
    <source>
        <dbReference type="ARBA" id="ARBA00022748"/>
    </source>
</evidence>
<keyword evidence="6" id="KW-0676">Redox-active center</keyword>
<keyword evidence="3" id="KW-0201">Cytochrome c-type biogenesis</keyword>
<dbReference type="EMBL" id="AP018828">
    <property type="protein sequence ID" value="BBF81792.1"/>
    <property type="molecule type" value="Genomic_DNA"/>
</dbReference>
<feature type="transmembrane region" description="Helical" evidence="7">
    <location>
        <begin position="492"/>
        <end position="509"/>
    </location>
</feature>
<comment type="subcellular location">
    <subcellularLocation>
        <location evidence="1">Membrane</location>
        <topology evidence="1">Multi-pass membrane protein</topology>
    </subcellularLocation>
</comment>
<dbReference type="PANTHER" id="PTHR32234:SF3">
    <property type="entry name" value="SUPPRESSION OF COPPER SENSITIVITY PROTEIN"/>
    <property type="match status" value="1"/>
</dbReference>
<dbReference type="AlphaFoldDB" id="A0A3G9G373"/>
<dbReference type="InterPro" id="IPR028250">
    <property type="entry name" value="DsbDN"/>
</dbReference>
<dbReference type="CDD" id="cd02953">
    <property type="entry name" value="DsbDgamma"/>
    <property type="match status" value="1"/>
</dbReference>
<evidence type="ECO:0000256" key="1">
    <source>
        <dbReference type="ARBA" id="ARBA00004141"/>
    </source>
</evidence>
<dbReference type="GO" id="GO:0016020">
    <property type="term" value="C:membrane"/>
    <property type="evidence" value="ECO:0007669"/>
    <property type="project" value="UniProtKB-SubCell"/>
</dbReference>
<evidence type="ECO:0000259" key="10">
    <source>
        <dbReference type="Pfam" id="PF11412"/>
    </source>
</evidence>
<sequence>MFRFLAFVFAFVALGSAVQAAPVKTAHLTTELIAETTVTPGGQVWLAIRHTPLKGWHTYWQNPGDTGLAPKVTWTLPTGVTVSELVFPTPEVQPYMGLTNFGYSGETALLAKLTNGSVLKDGVLPIRAQVDFLVCEKVCVPETVGLTLDLKVTPKPEPVTDFSAARAALPQKVQAQATYAVSGDTLTLGLLSPSDASTANDFAHPGGAYLFPLSGGVIDPSAKQAIELGPQGFTVSLKTKATPEAPFEAVIRFTSGRSYQISATEGTPPAAARGLGAPPQARPAINLMGVVAAMSLAFVGGLILNLMPCVFPVMSMKLLALARAGHEGAAGRRESLFYGLGVLLTFAALGGLLSWLGSALGWGFQLQSPWVTSGLSLLLLAVALNMSGLFEVGSGLQSLAGGRLSVANPDVTALLTGVLAVVVAAPCTAPFMATAIGVALAQGGLVSFAIFLALGLGFALPVVALTFLITYVPAVANRMPRPGPWMDRLRHILAIPMYAAALWMGWVFAQQVSGLGLFALGLACALLTVGLWWPKGPRILRPVFIVMALAVAATAAVQKPDTPVRVAVDHEAFSTARIAELRAQNMPVLVNLTAAWCVTCKVNERLVFETQTFREAVKSSGTVYMVGDWTNQDAAISQYLSQNGRSGVPLYVYYGRNSADPVVLGQLLNTKDVVAVLKK</sequence>
<dbReference type="InterPro" id="IPR003834">
    <property type="entry name" value="Cyt_c_assmbl_TM_dom"/>
</dbReference>
<feature type="domain" description="Thiol:disulfide interchange protein DsbD N-terminal" evidence="10">
    <location>
        <begin position="36"/>
        <end position="144"/>
    </location>
</feature>
<reference evidence="12" key="1">
    <citation type="journal article" date="2017" name="Biotechnol. Biofuels">
        <title>Evaluation of environmental bacterial communities as a factor affecting the growth of duckweed Lemna minor.</title>
        <authorList>
            <person name="Ishizawa H."/>
            <person name="Kuroda M."/>
            <person name="Morikawa M."/>
            <person name="Ike M."/>
        </authorList>
    </citation>
    <scope>NUCLEOTIDE SEQUENCE [LARGE SCALE GENOMIC DNA]</scope>
    <source>
        <strain evidence="12">M6</strain>
    </source>
</reference>
<dbReference type="InterPro" id="IPR017937">
    <property type="entry name" value="Thioredoxin_CS"/>
</dbReference>
<dbReference type="GO" id="GO:0017004">
    <property type="term" value="P:cytochrome complex assembly"/>
    <property type="evidence" value="ECO:0007669"/>
    <property type="project" value="UniProtKB-KW"/>
</dbReference>
<feature type="transmembrane region" description="Helical" evidence="7">
    <location>
        <begin position="411"/>
        <end position="433"/>
    </location>
</feature>
<dbReference type="GO" id="GO:0047134">
    <property type="term" value="F:protein-disulfide reductase [NAD(P)H] activity"/>
    <property type="evidence" value="ECO:0007669"/>
    <property type="project" value="UniProtKB-EC"/>
</dbReference>
<dbReference type="RefSeq" id="WP_232037164.1">
    <property type="nucleotide sequence ID" value="NZ_AP018828.1"/>
</dbReference>
<dbReference type="EC" id="1.8.1.8" evidence="11"/>
<dbReference type="InterPro" id="IPR036249">
    <property type="entry name" value="Thioredoxin-like_sf"/>
</dbReference>
<keyword evidence="11" id="KW-0560">Oxidoreductase</keyword>
<evidence type="ECO:0000256" key="2">
    <source>
        <dbReference type="ARBA" id="ARBA00022692"/>
    </source>
</evidence>
<proteinExistence type="predicted"/>
<dbReference type="Pfam" id="PF13899">
    <property type="entry name" value="Thioredoxin_7"/>
    <property type="match status" value="1"/>
</dbReference>
<feature type="signal peptide" evidence="8">
    <location>
        <begin position="1"/>
        <end position="20"/>
    </location>
</feature>
<dbReference type="SUPFAM" id="SSF52833">
    <property type="entry name" value="Thioredoxin-like"/>
    <property type="match status" value="1"/>
</dbReference>
<keyword evidence="5 7" id="KW-0472">Membrane</keyword>
<dbReference type="PROSITE" id="PS00194">
    <property type="entry name" value="THIOREDOXIN_1"/>
    <property type="match status" value="1"/>
</dbReference>
<evidence type="ECO:0000256" key="6">
    <source>
        <dbReference type="ARBA" id="ARBA00023284"/>
    </source>
</evidence>
<name>A0A3G9G373_9CAUL</name>
<feature type="transmembrane region" description="Helical" evidence="7">
    <location>
        <begin position="370"/>
        <end position="390"/>
    </location>
</feature>
<evidence type="ECO:0000256" key="8">
    <source>
        <dbReference type="SAM" id="SignalP"/>
    </source>
</evidence>
<feature type="domain" description="Cytochrome C biogenesis protein transmembrane" evidence="9">
    <location>
        <begin position="293"/>
        <end position="504"/>
    </location>
</feature>
<feature type="chain" id="PRO_5018066370" evidence="8">
    <location>
        <begin position="21"/>
        <end position="679"/>
    </location>
</feature>
<evidence type="ECO:0000313" key="11">
    <source>
        <dbReference type="EMBL" id="BBF81792.1"/>
    </source>
</evidence>
<evidence type="ECO:0000256" key="7">
    <source>
        <dbReference type="SAM" id="Phobius"/>
    </source>
</evidence>
<keyword evidence="4 7" id="KW-1133">Transmembrane helix</keyword>
<dbReference type="Gene3D" id="3.40.30.10">
    <property type="entry name" value="Glutaredoxin"/>
    <property type="match status" value="1"/>
</dbReference>
<feature type="transmembrane region" description="Helical" evidence="7">
    <location>
        <begin position="515"/>
        <end position="532"/>
    </location>
</feature>
<evidence type="ECO:0000256" key="5">
    <source>
        <dbReference type="ARBA" id="ARBA00023136"/>
    </source>
</evidence>
<gene>
    <name evidence="11" type="ORF">EM6_2400</name>
</gene>
<dbReference type="Pfam" id="PF02683">
    <property type="entry name" value="DsbD_TM"/>
    <property type="match status" value="1"/>
</dbReference>
<protein>
    <submittedName>
        <fullName evidence="11">Cytochrome c-type biogenesis protein DsbD</fullName>
        <ecNumber evidence="11">1.8.1.8</ecNumber>
    </submittedName>
</protein>
<evidence type="ECO:0000256" key="4">
    <source>
        <dbReference type="ARBA" id="ARBA00022989"/>
    </source>
</evidence>
<keyword evidence="2 7" id="KW-0812">Transmembrane</keyword>
<organism evidence="11 12">
    <name type="scientific">Asticcacaulis excentricus</name>
    <dbReference type="NCBI Taxonomy" id="78587"/>
    <lineage>
        <taxon>Bacteria</taxon>
        <taxon>Pseudomonadati</taxon>
        <taxon>Pseudomonadota</taxon>
        <taxon>Alphaproteobacteria</taxon>
        <taxon>Caulobacterales</taxon>
        <taxon>Caulobacteraceae</taxon>
        <taxon>Asticcacaulis</taxon>
    </lineage>
</organism>
<feature type="transmembrane region" description="Helical" evidence="7">
    <location>
        <begin position="335"/>
        <end position="358"/>
    </location>
</feature>
<dbReference type="PANTHER" id="PTHR32234">
    <property type="entry name" value="THIOL:DISULFIDE INTERCHANGE PROTEIN DSBD"/>
    <property type="match status" value="1"/>
</dbReference>
<dbReference type="InterPro" id="IPR035671">
    <property type="entry name" value="DsbD_gamma"/>
</dbReference>
<dbReference type="GO" id="GO:0045454">
    <property type="term" value="P:cell redox homeostasis"/>
    <property type="evidence" value="ECO:0007669"/>
    <property type="project" value="TreeGrafter"/>
</dbReference>
<reference evidence="12" key="2">
    <citation type="journal article" date="2017" name="Plant Physiol. Biochem.">
        <title>Differential oxidative and antioxidative response of duckweed Lemna minor toward plant growth promoting/inhibiting bacteria.</title>
        <authorList>
            <person name="Ishizawa H."/>
            <person name="Kuroda M."/>
            <person name="Morikawa M."/>
            <person name="Ike M."/>
        </authorList>
    </citation>
    <scope>NUCLEOTIDE SEQUENCE [LARGE SCALE GENOMIC DNA]</scope>
    <source>
        <strain evidence="12">M6</strain>
    </source>
</reference>
<feature type="transmembrane region" description="Helical" evidence="7">
    <location>
        <begin position="445"/>
        <end position="471"/>
    </location>
</feature>
<keyword evidence="8" id="KW-0732">Signal</keyword>
<feature type="transmembrane region" description="Helical" evidence="7">
    <location>
        <begin position="539"/>
        <end position="557"/>
    </location>
</feature>
<evidence type="ECO:0000259" key="9">
    <source>
        <dbReference type="Pfam" id="PF02683"/>
    </source>
</evidence>
<accession>A0A3G9G373</accession>
<evidence type="ECO:0000313" key="12">
    <source>
        <dbReference type="Proteomes" id="UP000278756"/>
    </source>
</evidence>